<keyword evidence="12" id="KW-1185">Reference proteome</keyword>
<accession>A0ABV7FCJ4</accession>
<evidence type="ECO:0000256" key="2">
    <source>
        <dbReference type="ARBA" id="ARBA00022448"/>
    </source>
</evidence>
<evidence type="ECO:0000256" key="3">
    <source>
        <dbReference type="ARBA" id="ARBA00022617"/>
    </source>
</evidence>
<dbReference type="PROSITE" id="PS51007">
    <property type="entry name" value="CYTC"/>
    <property type="match status" value="2"/>
</dbReference>
<evidence type="ECO:0000256" key="9">
    <source>
        <dbReference type="SAM" id="SignalP"/>
    </source>
</evidence>
<keyword evidence="4 8" id="KW-0479">Metal-binding</keyword>
<comment type="subcellular location">
    <subcellularLocation>
        <location evidence="1">Periplasm</location>
    </subcellularLocation>
</comment>
<dbReference type="EMBL" id="JBHRTF010000003">
    <property type="protein sequence ID" value="MFC3115331.1"/>
    <property type="molecule type" value="Genomic_DNA"/>
</dbReference>
<dbReference type="Gene3D" id="1.10.760.10">
    <property type="entry name" value="Cytochrome c-like domain"/>
    <property type="match status" value="2"/>
</dbReference>
<keyword evidence="3 8" id="KW-0349">Heme</keyword>
<dbReference type="PANTHER" id="PTHR33751:SF9">
    <property type="entry name" value="CYTOCHROME C4"/>
    <property type="match status" value="1"/>
</dbReference>
<evidence type="ECO:0000256" key="6">
    <source>
        <dbReference type="ARBA" id="ARBA00022982"/>
    </source>
</evidence>
<feature type="domain" description="Cytochrome c" evidence="10">
    <location>
        <begin position="130"/>
        <end position="231"/>
    </location>
</feature>
<dbReference type="Pfam" id="PF00034">
    <property type="entry name" value="Cytochrom_C"/>
    <property type="match status" value="2"/>
</dbReference>
<evidence type="ECO:0000256" key="4">
    <source>
        <dbReference type="ARBA" id="ARBA00022723"/>
    </source>
</evidence>
<dbReference type="InterPro" id="IPR036909">
    <property type="entry name" value="Cyt_c-like_dom_sf"/>
</dbReference>
<feature type="domain" description="Cytochrome c" evidence="10">
    <location>
        <begin position="29"/>
        <end position="113"/>
    </location>
</feature>
<organism evidence="11 12">
    <name type="scientific">Cellvibrio fontiphilus</name>
    <dbReference type="NCBI Taxonomy" id="1815559"/>
    <lineage>
        <taxon>Bacteria</taxon>
        <taxon>Pseudomonadati</taxon>
        <taxon>Pseudomonadota</taxon>
        <taxon>Gammaproteobacteria</taxon>
        <taxon>Cellvibrionales</taxon>
        <taxon>Cellvibrionaceae</taxon>
        <taxon>Cellvibrio</taxon>
    </lineage>
</organism>
<dbReference type="Proteomes" id="UP001595555">
    <property type="component" value="Unassembled WGS sequence"/>
</dbReference>
<dbReference type="InterPro" id="IPR009056">
    <property type="entry name" value="Cyt_c-like_dom"/>
</dbReference>
<feature type="signal peptide" evidence="9">
    <location>
        <begin position="1"/>
        <end position="16"/>
    </location>
</feature>
<name>A0ABV7FCJ4_9GAMM</name>
<keyword evidence="9" id="KW-0732">Signal</keyword>
<keyword evidence="6" id="KW-0249">Electron transport</keyword>
<evidence type="ECO:0000256" key="8">
    <source>
        <dbReference type="PROSITE-ProRule" id="PRU00433"/>
    </source>
</evidence>
<keyword evidence="7 8" id="KW-0408">Iron</keyword>
<dbReference type="PANTHER" id="PTHR33751">
    <property type="entry name" value="CBB3-TYPE CYTOCHROME C OXIDASE SUBUNIT FIXP"/>
    <property type="match status" value="1"/>
</dbReference>
<dbReference type="RefSeq" id="WP_378117529.1">
    <property type="nucleotide sequence ID" value="NZ_JBHRTF010000003.1"/>
</dbReference>
<proteinExistence type="predicted"/>
<evidence type="ECO:0000256" key="1">
    <source>
        <dbReference type="ARBA" id="ARBA00004418"/>
    </source>
</evidence>
<dbReference type="InterPro" id="IPR024167">
    <property type="entry name" value="Cytochrome_c4-like"/>
</dbReference>
<evidence type="ECO:0000259" key="10">
    <source>
        <dbReference type="PROSITE" id="PS51007"/>
    </source>
</evidence>
<evidence type="ECO:0000256" key="5">
    <source>
        <dbReference type="ARBA" id="ARBA00022764"/>
    </source>
</evidence>
<protein>
    <submittedName>
        <fullName evidence="11">C-type cytochrome</fullName>
    </submittedName>
</protein>
<dbReference type="InterPro" id="IPR050597">
    <property type="entry name" value="Cytochrome_c_Oxidase_Subunit"/>
</dbReference>
<comment type="caution">
    <text evidence="11">The sequence shown here is derived from an EMBL/GenBank/DDBJ whole genome shotgun (WGS) entry which is preliminary data.</text>
</comment>
<evidence type="ECO:0000313" key="12">
    <source>
        <dbReference type="Proteomes" id="UP001595555"/>
    </source>
</evidence>
<dbReference type="PIRSF" id="PIRSF000005">
    <property type="entry name" value="Cytochrome_c4"/>
    <property type="match status" value="1"/>
</dbReference>
<keyword evidence="2" id="KW-0813">Transport</keyword>
<feature type="chain" id="PRO_5047224204" evidence="9">
    <location>
        <begin position="17"/>
        <end position="231"/>
    </location>
</feature>
<evidence type="ECO:0000256" key="7">
    <source>
        <dbReference type="ARBA" id="ARBA00023004"/>
    </source>
</evidence>
<reference evidence="12" key="1">
    <citation type="journal article" date="2019" name="Int. J. Syst. Evol. Microbiol.">
        <title>The Global Catalogue of Microorganisms (GCM) 10K type strain sequencing project: providing services to taxonomists for standard genome sequencing and annotation.</title>
        <authorList>
            <consortium name="The Broad Institute Genomics Platform"/>
            <consortium name="The Broad Institute Genome Sequencing Center for Infectious Disease"/>
            <person name="Wu L."/>
            <person name="Ma J."/>
        </authorList>
    </citation>
    <scope>NUCLEOTIDE SEQUENCE [LARGE SCALE GENOMIC DNA]</scope>
    <source>
        <strain evidence="12">KCTC 52237</strain>
    </source>
</reference>
<sequence length="231" mass="25121">MLVFLLIGVMCIVVDAAASTTTGEVVTPAALAIGNKAAQDERCAECHGLDGNVHHPNEAGKIPKLAGQRPDYLLKQFQDFRSGERHNDFMALMARNLDDADVEPIFAWYVNQTPMSGNGINKDKANENSTVSALGETLFLNGDSKRDIVACALCHGADARGVDAPVNGYAQLAPELIPVLAGQDWHYLDQQLRNWRSGERTNSPDSIMNRVTQQLTDEEISALNDYLSGLP</sequence>
<evidence type="ECO:0000313" key="11">
    <source>
        <dbReference type="EMBL" id="MFC3115331.1"/>
    </source>
</evidence>
<dbReference type="SUPFAM" id="SSF46626">
    <property type="entry name" value="Cytochrome c"/>
    <property type="match status" value="2"/>
</dbReference>
<gene>
    <name evidence="11" type="ORF">ACFODX_07160</name>
</gene>
<keyword evidence="5" id="KW-0574">Periplasm</keyword>